<protein>
    <submittedName>
        <fullName evidence="2">Uncharacterized protein</fullName>
    </submittedName>
</protein>
<comment type="caution">
    <text evidence="2">The sequence shown here is derived from an EMBL/GenBank/DDBJ whole genome shotgun (WGS) entry which is preliminary data.</text>
</comment>
<sequence>MVGGIIWNAAFTAIGVGLGALVRNLSTAIAAALAWLALVEGLVGQLLGDNARWLPFNAGLSLNHMPEMTVGGLSQAAAASALLGYAVAICLVAIATTVRRDVT</sequence>
<feature type="transmembrane region" description="Helical" evidence="1">
    <location>
        <begin position="6"/>
        <end position="22"/>
    </location>
</feature>
<keyword evidence="1" id="KW-0812">Transmembrane</keyword>
<keyword evidence="1" id="KW-1133">Transmembrane helix</keyword>
<evidence type="ECO:0000256" key="1">
    <source>
        <dbReference type="SAM" id="Phobius"/>
    </source>
</evidence>
<keyword evidence="3" id="KW-1185">Reference proteome</keyword>
<keyword evidence="1" id="KW-0472">Membrane</keyword>
<evidence type="ECO:0000313" key="3">
    <source>
        <dbReference type="Proteomes" id="UP000293764"/>
    </source>
</evidence>
<dbReference type="RefSeq" id="WP_130104109.1">
    <property type="nucleotide sequence ID" value="NZ_SDWW01000065.1"/>
</dbReference>
<dbReference type="Proteomes" id="UP000293764">
    <property type="component" value="Unassembled WGS sequence"/>
</dbReference>
<feature type="transmembrane region" description="Helical" evidence="1">
    <location>
        <begin position="29"/>
        <end position="47"/>
    </location>
</feature>
<dbReference type="OrthoDB" id="5244396at2"/>
<dbReference type="EMBL" id="SDWW01000065">
    <property type="protein sequence ID" value="RYV49555.1"/>
    <property type="molecule type" value="Genomic_DNA"/>
</dbReference>
<reference evidence="2 3" key="1">
    <citation type="submission" date="2019-01" db="EMBL/GenBank/DDBJ databases">
        <title>Novel species of Cellulomonas.</title>
        <authorList>
            <person name="Liu Q."/>
            <person name="Xin Y.-H."/>
        </authorList>
    </citation>
    <scope>NUCLEOTIDE SEQUENCE [LARGE SCALE GENOMIC DNA]</scope>
    <source>
        <strain evidence="2 3">HLT2-17</strain>
    </source>
</reference>
<accession>A0A4Q5MVM0</accession>
<dbReference type="AlphaFoldDB" id="A0A4Q5MVM0"/>
<evidence type="ECO:0000313" key="2">
    <source>
        <dbReference type="EMBL" id="RYV49555.1"/>
    </source>
</evidence>
<gene>
    <name evidence="2" type="ORF">EUA98_18165</name>
</gene>
<organism evidence="2 3">
    <name type="scientific">Pengzhenrongella frigida</name>
    <dbReference type="NCBI Taxonomy" id="1259133"/>
    <lineage>
        <taxon>Bacteria</taxon>
        <taxon>Bacillati</taxon>
        <taxon>Actinomycetota</taxon>
        <taxon>Actinomycetes</taxon>
        <taxon>Micrococcales</taxon>
        <taxon>Pengzhenrongella</taxon>
    </lineage>
</organism>
<name>A0A4Q5MVM0_9MICO</name>
<proteinExistence type="predicted"/>
<feature type="transmembrane region" description="Helical" evidence="1">
    <location>
        <begin position="76"/>
        <end position="98"/>
    </location>
</feature>